<evidence type="ECO:0000313" key="2">
    <source>
        <dbReference type="Proteomes" id="UP000005438"/>
    </source>
</evidence>
<dbReference type="STRING" id="700598.Niako_1010"/>
<organism evidence="1 2">
    <name type="scientific">Niastella koreensis (strain DSM 17620 / KACC 11465 / NBRC 106392 / GR20-10)</name>
    <dbReference type="NCBI Taxonomy" id="700598"/>
    <lineage>
        <taxon>Bacteria</taxon>
        <taxon>Pseudomonadati</taxon>
        <taxon>Bacteroidota</taxon>
        <taxon>Chitinophagia</taxon>
        <taxon>Chitinophagales</taxon>
        <taxon>Chitinophagaceae</taxon>
        <taxon>Niastella</taxon>
    </lineage>
</organism>
<dbReference type="HOGENOM" id="CLU_1342094_0_0_10"/>
<protein>
    <submittedName>
        <fullName evidence="1">Uncharacterized protein</fullName>
    </submittedName>
</protein>
<gene>
    <name evidence="1" type="ordered locus">Niako_1010</name>
</gene>
<proteinExistence type="predicted"/>
<sequence>MYMAVALLVWVAWIINPNSLQYRSLPIVSGGIFLSCCEFPFLLISCDKSLPMKFLLLLVCSLSYGFLTAQDCKEHLLMQKGVQLEYSVHFPKLDSNGYKLVSRLLFEVNEVKDSAGGRWSSITKRGYSVAEEKKYERKIVLQCDGQHLLIPYDFYYYDTIFTKDIHKAGQVQDEFGYVIAFTPLTDAITYIVPLALDCVVGLTG</sequence>
<dbReference type="Gene3D" id="2.40.360.20">
    <property type="match status" value="1"/>
</dbReference>
<evidence type="ECO:0000313" key="1">
    <source>
        <dbReference type="EMBL" id="AEV97389.1"/>
    </source>
</evidence>
<accession>G8TGG6</accession>
<dbReference type="Proteomes" id="UP000005438">
    <property type="component" value="Chromosome"/>
</dbReference>
<dbReference type="AlphaFoldDB" id="G8TGG6"/>
<name>G8TGG6_NIAKG</name>
<dbReference type="EMBL" id="CP003178">
    <property type="protein sequence ID" value="AEV97389.1"/>
    <property type="molecule type" value="Genomic_DNA"/>
</dbReference>
<dbReference type="KEGG" id="nko:Niako_1010"/>
<reference evidence="1 2" key="1">
    <citation type="submission" date="2011-12" db="EMBL/GenBank/DDBJ databases">
        <title>The complete genome of Niastella koreensis GR20-10.</title>
        <authorList>
            <consortium name="US DOE Joint Genome Institute (JGI-PGF)"/>
            <person name="Lucas S."/>
            <person name="Han J."/>
            <person name="Lapidus A."/>
            <person name="Bruce D."/>
            <person name="Goodwin L."/>
            <person name="Pitluck S."/>
            <person name="Peters L."/>
            <person name="Kyrpides N."/>
            <person name="Mavromatis K."/>
            <person name="Ivanova N."/>
            <person name="Mikhailova N."/>
            <person name="Davenport K."/>
            <person name="Saunders E."/>
            <person name="Detter J.C."/>
            <person name="Tapia R."/>
            <person name="Han C."/>
            <person name="Land M."/>
            <person name="Hauser L."/>
            <person name="Markowitz V."/>
            <person name="Cheng J.-F."/>
            <person name="Hugenholtz P."/>
            <person name="Woyke T."/>
            <person name="Wu D."/>
            <person name="Tindall B."/>
            <person name="Pomrenke H."/>
            <person name="Brambilla E."/>
            <person name="Klenk H.-P."/>
            <person name="Eisen J.A."/>
        </authorList>
    </citation>
    <scope>NUCLEOTIDE SEQUENCE [LARGE SCALE GENOMIC DNA]</scope>
    <source>
        <strain evidence="2">DSM 17620 / KACC 11465 / NBRC 106392 / GR20-10</strain>
    </source>
</reference>